<dbReference type="Proteomes" id="UP000182658">
    <property type="component" value="Unassembled WGS sequence"/>
</dbReference>
<sequence>MANTSCDDNFIPDPKSLPIPQDINVMIAPGSNTSLTPMVTCCQPNPVQVVDSCTLWCELPKSYFDRGASHQDVEDAASNCLRVNRGNSTWPKSHGFQMNVGARTGSWTVKKSGILVLALAGLVHLM</sequence>
<evidence type="ECO:0000313" key="1">
    <source>
        <dbReference type="EMBL" id="OIW22407.1"/>
    </source>
</evidence>
<protein>
    <submittedName>
        <fullName evidence="1">Uncharacterized protein</fullName>
    </submittedName>
</protein>
<dbReference type="OrthoDB" id="5203703at2759"/>
<keyword evidence="2" id="KW-1185">Reference proteome</keyword>
<evidence type="ECO:0000313" key="2">
    <source>
        <dbReference type="Proteomes" id="UP000182658"/>
    </source>
</evidence>
<dbReference type="EMBL" id="KV875115">
    <property type="protein sequence ID" value="OIW22407.1"/>
    <property type="molecule type" value="Genomic_DNA"/>
</dbReference>
<accession>A0A1J7I445</accession>
<reference evidence="1 2" key="1">
    <citation type="submission" date="2016-10" db="EMBL/GenBank/DDBJ databases">
        <title>Draft genome sequence of Coniochaeta ligniaria NRRL30616, a lignocellulolytic fungus for bioabatement of inhibitors in plant biomass hydrolysates.</title>
        <authorList>
            <consortium name="DOE Joint Genome Institute"/>
            <person name="Jimenez D.J."/>
            <person name="Hector R.E."/>
            <person name="Riley R."/>
            <person name="Sun H."/>
            <person name="Grigoriev I.V."/>
            <person name="Van Elsas J.D."/>
            <person name="Nichols N.N."/>
        </authorList>
    </citation>
    <scope>NUCLEOTIDE SEQUENCE [LARGE SCALE GENOMIC DNA]</scope>
    <source>
        <strain evidence="1 2">NRRL 30616</strain>
    </source>
</reference>
<name>A0A1J7I445_9PEZI</name>
<dbReference type="InParanoid" id="A0A1J7I445"/>
<dbReference type="AlphaFoldDB" id="A0A1J7I445"/>
<proteinExistence type="predicted"/>
<gene>
    <name evidence="1" type="ORF">CONLIGDRAFT_697571</name>
</gene>
<organism evidence="1 2">
    <name type="scientific">Coniochaeta ligniaria NRRL 30616</name>
    <dbReference type="NCBI Taxonomy" id="1408157"/>
    <lineage>
        <taxon>Eukaryota</taxon>
        <taxon>Fungi</taxon>
        <taxon>Dikarya</taxon>
        <taxon>Ascomycota</taxon>
        <taxon>Pezizomycotina</taxon>
        <taxon>Sordariomycetes</taxon>
        <taxon>Sordariomycetidae</taxon>
        <taxon>Coniochaetales</taxon>
        <taxon>Coniochaetaceae</taxon>
        <taxon>Coniochaeta</taxon>
    </lineage>
</organism>